<accession>A4JFQ3</accession>
<evidence type="ECO:0000313" key="3">
    <source>
        <dbReference type="Proteomes" id="UP000002287"/>
    </source>
</evidence>
<dbReference type="InterPro" id="IPR036770">
    <property type="entry name" value="Ankyrin_rpt-contain_sf"/>
</dbReference>
<dbReference type="SUPFAM" id="SSF48403">
    <property type="entry name" value="Ankyrin repeat"/>
    <property type="match status" value="1"/>
</dbReference>
<feature type="compositionally biased region" description="Basic and acidic residues" evidence="1">
    <location>
        <begin position="29"/>
        <end position="49"/>
    </location>
</feature>
<evidence type="ECO:0008006" key="4">
    <source>
        <dbReference type="Google" id="ProtNLM"/>
    </source>
</evidence>
<protein>
    <recommendedName>
        <fullName evidence="4">Ankyrin</fullName>
    </recommendedName>
</protein>
<proteinExistence type="predicted"/>
<evidence type="ECO:0000313" key="2">
    <source>
        <dbReference type="EMBL" id="ABO55106.1"/>
    </source>
</evidence>
<organism evidence="2 3">
    <name type="scientific">Burkholderia vietnamiensis (strain G4 / LMG 22486)</name>
    <name type="common">Burkholderia cepacia (strain R1808)</name>
    <dbReference type="NCBI Taxonomy" id="269482"/>
    <lineage>
        <taxon>Bacteria</taxon>
        <taxon>Pseudomonadati</taxon>
        <taxon>Pseudomonadota</taxon>
        <taxon>Betaproteobacteria</taxon>
        <taxon>Burkholderiales</taxon>
        <taxon>Burkholderiaceae</taxon>
        <taxon>Burkholderia</taxon>
        <taxon>Burkholderia cepacia complex</taxon>
    </lineage>
</organism>
<dbReference type="KEGG" id="bvi:Bcep1808_2104"/>
<sequence length="477" mass="52494">MNANERTPAIASAAAEAPTSVKSKKARKTDKAPDARDALHAGQRDQRTEERLQLMRRAYRRETKGDEPAALFDSIDLTAVALLGRAMSNLLRGKKLGKRMRKACCALERLVAPLPALPEGRPHSNALPPRAAVEGFVASAAAGDIGKVRRYLAAYDPRALCSELADLGVWLHDGADNDWRSNMMPPRTALFAAIRARHIEMVKLLLPFSDPFQAIPDEPLYKSAKKIPPPPRQIEYERTPSLLNGSSGPTSAFEEAIRLVDDESLPPLAMGDHGGLVAERRRQSSDIHDEVLRHASSLPKTATASDCWTLALFASAAEDNVPLANLAIAHADRSRTRCDRRSRNRMNALEFAARHDASSVVRVLCAAPAYARRSRALRTALRLGSWRVVEALVEQARSDLGGEPARGAIQRAGLYVRLMRAEATDTKTYDKVARHRISEFAEPLIAKVERVEMLSGLATDESRAPMRKRALRAPRRC</sequence>
<dbReference type="Proteomes" id="UP000002287">
    <property type="component" value="Chromosome 1"/>
</dbReference>
<name>A4JFQ3_BURVG</name>
<dbReference type="HOGENOM" id="CLU_571969_0_0_4"/>
<reference evidence="3" key="1">
    <citation type="submission" date="2007-03" db="EMBL/GenBank/DDBJ databases">
        <title>Complete sequence of chromosome 1 of Burkholderia vietnamiensis G4.</title>
        <authorList>
            <consortium name="US DOE Joint Genome Institute"/>
            <person name="Copeland A."/>
            <person name="Lucas S."/>
            <person name="Lapidus A."/>
            <person name="Barry K."/>
            <person name="Detter J.C."/>
            <person name="Glavina del Rio T."/>
            <person name="Hammon N."/>
            <person name="Israni S."/>
            <person name="Dalin E."/>
            <person name="Tice H."/>
            <person name="Pitluck S."/>
            <person name="Chain P."/>
            <person name="Malfatti S."/>
            <person name="Shin M."/>
            <person name="Vergez L."/>
            <person name="Schmutz J."/>
            <person name="Larimer F."/>
            <person name="Land M."/>
            <person name="Hauser L."/>
            <person name="Kyrpides N."/>
            <person name="Tiedje J."/>
            <person name="Richardson P."/>
        </authorList>
    </citation>
    <scope>NUCLEOTIDE SEQUENCE [LARGE SCALE GENOMIC DNA]</scope>
    <source>
        <strain evidence="3">G4 / LMG 22486</strain>
    </source>
</reference>
<dbReference type="AlphaFoldDB" id="A4JFQ3"/>
<dbReference type="EMBL" id="CP000614">
    <property type="protein sequence ID" value="ABO55106.1"/>
    <property type="molecule type" value="Genomic_DNA"/>
</dbReference>
<evidence type="ECO:0000256" key="1">
    <source>
        <dbReference type="SAM" id="MobiDB-lite"/>
    </source>
</evidence>
<dbReference type="Gene3D" id="1.25.40.20">
    <property type="entry name" value="Ankyrin repeat-containing domain"/>
    <property type="match status" value="1"/>
</dbReference>
<feature type="region of interest" description="Disordered" evidence="1">
    <location>
        <begin position="1"/>
        <end position="49"/>
    </location>
</feature>
<gene>
    <name evidence="2" type="ordered locus">Bcep1808_2104</name>
</gene>